<evidence type="ECO:0000313" key="2">
    <source>
        <dbReference type="Proteomes" id="UP001180487"/>
    </source>
</evidence>
<gene>
    <name evidence="1" type="ORF">J2X19_003143</name>
</gene>
<dbReference type="Gene3D" id="1.10.3210.10">
    <property type="entry name" value="Hypothetical protein af1432"/>
    <property type="match status" value="1"/>
</dbReference>
<name>A0ABU2CAT9_9BURK</name>
<dbReference type="PANTHER" id="PTHR43155">
    <property type="entry name" value="CYCLIC DI-GMP PHOSPHODIESTERASE PA4108-RELATED"/>
    <property type="match status" value="1"/>
</dbReference>
<dbReference type="SUPFAM" id="SSF109604">
    <property type="entry name" value="HD-domain/PDEase-like"/>
    <property type="match status" value="1"/>
</dbReference>
<dbReference type="CDD" id="cd00077">
    <property type="entry name" value="HDc"/>
    <property type="match status" value="1"/>
</dbReference>
<evidence type="ECO:0000313" key="1">
    <source>
        <dbReference type="EMBL" id="MDR7378449.1"/>
    </source>
</evidence>
<reference evidence="1 2" key="1">
    <citation type="submission" date="2023-07" db="EMBL/GenBank/DDBJ databases">
        <title>Sorghum-associated microbial communities from plants grown in Nebraska, USA.</title>
        <authorList>
            <person name="Schachtman D."/>
        </authorList>
    </citation>
    <scope>NUCLEOTIDE SEQUENCE [LARGE SCALE GENOMIC DNA]</scope>
    <source>
        <strain evidence="1 2">BE313</strain>
    </source>
</reference>
<dbReference type="EMBL" id="JAVDXT010000003">
    <property type="protein sequence ID" value="MDR7378449.1"/>
    <property type="molecule type" value="Genomic_DNA"/>
</dbReference>
<proteinExistence type="predicted"/>
<comment type="caution">
    <text evidence="1">The sequence shown here is derived from an EMBL/GenBank/DDBJ whole genome shotgun (WGS) entry which is preliminary data.</text>
</comment>
<sequence length="392" mass="42972">MKLLRLPQSKVQLGVALPWNVRDENTNLLLSKGHVVENEYQLEALLERGAFVDAEEVKASSRPTGADADPSKTVVAVPNLFTLWERTTAELQKLVSNVAQSTDFSTETDQFARHIVELIDADPDICIYRMVRQENTQAFYYGYAHAVHAAALCVLLARRLNWPAEQMMSLVKAALTMNMTILDLQGQMAAQDHPMRDKQRAAIQSHPRQCVELLEKAGVTDAHWLAAVAQHHERSDGTGYPAGTSDINALASALRLVDIFVSKISPRTIRPALAVPEAIRQLLRDDRANPLATALVKELGMYPPGEFVKLASGELGIVVKRTDSVRAPIVATITDTNGKPIARTVRQDTAQASYAIVGSATDKAMLARLPPERLYGFSTVQTPQAALDPRLG</sequence>
<keyword evidence="2" id="KW-1185">Reference proteome</keyword>
<dbReference type="PANTHER" id="PTHR43155:SF2">
    <property type="entry name" value="CYCLIC DI-GMP PHOSPHODIESTERASE PA4108"/>
    <property type="match status" value="1"/>
</dbReference>
<dbReference type="InterPro" id="IPR003607">
    <property type="entry name" value="HD/PDEase_dom"/>
</dbReference>
<dbReference type="Proteomes" id="UP001180487">
    <property type="component" value="Unassembled WGS sequence"/>
</dbReference>
<dbReference type="Pfam" id="PF13487">
    <property type="entry name" value="HD_5"/>
    <property type="match status" value="1"/>
</dbReference>
<accession>A0ABU2CAT9</accession>
<organism evidence="1 2">
    <name type="scientific">Rhodoferax ferrireducens</name>
    <dbReference type="NCBI Taxonomy" id="192843"/>
    <lineage>
        <taxon>Bacteria</taxon>
        <taxon>Pseudomonadati</taxon>
        <taxon>Pseudomonadota</taxon>
        <taxon>Betaproteobacteria</taxon>
        <taxon>Burkholderiales</taxon>
        <taxon>Comamonadaceae</taxon>
        <taxon>Rhodoferax</taxon>
    </lineage>
</organism>
<protein>
    <submittedName>
        <fullName evidence="1">HD-GYP domain-containing protein (C-di-GMP phosphodiesterase class II)</fullName>
    </submittedName>
</protein>